<comment type="subcellular location">
    <subcellularLocation>
        <location evidence="1">Membrane</location>
        <topology evidence="1">Multi-pass membrane protein</topology>
    </subcellularLocation>
</comment>
<dbReference type="PANTHER" id="PTHR10283:SF82">
    <property type="entry name" value="SOLUTE CARRIER FAMILY 13 MEMBER 2"/>
    <property type="match status" value="1"/>
</dbReference>
<dbReference type="InterPro" id="IPR001898">
    <property type="entry name" value="SLC13A/DASS"/>
</dbReference>
<evidence type="ECO:0000256" key="4">
    <source>
        <dbReference type="ARBA" id="ARBA00022989"/>
    </source>
</evidence>
<accession>A0ABU3CP48</accession>
<keyword evidence="4 6" id="KW-1133">Transmembrane helix</keyword>
<protein>
    <submittedName>
        <fullName evidence="7">DASS family sodium-coupled anion symporter</fullName>
    </submittedName>
</protein>
<feature type="transmembrane region" description="Helical" evidence="6">
    <location>
        <begin position="84"/>
        <end position="102"/>
    </location>
</feature>
<feature type="transmembrane region" description="Helical" evidence="6">
    <location>
        <begin position="39"/>
        <end position="64"/>
    </location>
</feature>
<evidence type="ECO:0000256" key="2">
    <source>
        <dbReference type="ARBA" id="ARBA00022448"/>
    </source>
</evidence>
<feature type="transmembrane region" description="Helical" evidence="6">
    <location>
        <begin position="390"/>
        <end position="407"/>
    </location>
</feature>
<evidence type="ECO:0000313" key="8">
    <source>
        <dbReference type="Proteomes" id="UP001245285"/>
    </source>
</evidence>
<feature type="transmembrane region" description="Helical" evidence="6">
    <location>
        <begin position="363"/>
        <end position="383"/>
    </location>
</feature>
<keyword evidence="8" id="KW-1185">Reference proteome</keyword>
<dbReference type="PANTHER" id="PTHR10283">
    <property type="entry name" value="SOLUTE CARRIER FAMILY 13 MEMBER"/>
    <property type="match status" value="1"/>
</dbReference>
<evidence type="ECO:0000256" key="1">
    <source>
        <dbReference type="ARBA" id="ARBA00004141"/>
    </source>
</evidence>
<feature type="transmembrane region" description="Helical" evidence="6">
    <location>
        <begin position="299"/>
        <end position="314"/>
    </location>
</feature>
<feature type="transmembrane region" description="Helical" evidence="6">
    <location>
        <begin position="334"/>
        <end position="357"/>
    </location>
</feature>
<keyword evidence="5 6" id="KW-0472">Membrane</keyword>
<dbReference type="NCBIfam" id="TIGR00785">
    <property type="entry name" value="dass"/>
    <property type="match status" value="1"/>
</dbReference>
<gene>
    <name evidence="7" type="ORF">RM545_15040</name>
</gene>
<dbReference type="RefSeq" id="WP_311496112.1">
    <property type="nucleotide sequence ID" value="NZ_JAVRHO010000026.1"/>
</dbReference>
<evidence type="ECO:0000313" key="7">
    <source>
        <dbReference type="EMBL" id="MDT0648012.1"/>
    </source>
</evidence>
<feature type="transmembrane region" description="Helical" evidence="6">
    <location>
        <begin position="453"/>
        <end position="476"/>
    </location>
</feature>
<dbReference type="PROSITE" id="PS01271">
    <property type="entry name" value="NA_SULFATE"/>
    <property type="match status" value="1"/>
</dbReference>
<keyword evidence="2" id="KW-0813">Transport</keyword>
<evidence type="ECO:0000256" key="5">
    <source>
        <dbReference type="ARBA" id="ARBA00023136"/>
    </source>
</evidence>
<name>A0ABU3CP48_9FLAO</name>
<evidence type="ECO:0000256" key="6">
    <source>
        <dbReference type="SAM" id="Phobius"/>
    </source>
</evidence>
<dbReference type="Proteomes" id="UP001245285">
    <property type="component" value="Unassembled WGS sequence"/>
</dbReference>
<reference evidence="7 8" key="1">
    <citation type="submission" date="2023-09" db="EMBL/GenBank/DDBJ databases">
        <authorList>
            <person name="Rey-Velasco X."/>
        </authorList>
    </citation>
    <scope>NUCLEOTIDE SEQUENCE [LARGE SCALE GENOMIC DNA]</scope>
    <source>
        <strain evidence="7 8">F260</strain>
    </source>
</reference>
<keyword evidence="3 6" id="KW-0812">Transmembrane</keyword>
<dbReference type="CDD" id="cd01115">
    <property type="entry name" value="SLC13_permease"/>
    <property type="match status" value="1"/>
</dbReference>
<organism evidence="7 8">
    <name type="scientific">Autumnicola lenta</name>
    <dbReference type="NCBI Taxonomy" id="3075593"/>
    <lineage>
        <taxon>Bacteria</taxon>
        <taxon>Pseudomonadati</taxon>
        <taxon>Bacteroidota</taxon>
        <taxon>Flavobacteriia</taxon>
        <taxon>Flavobacteriales</taxon>
        <taxon>Flavobacteriaceae</taxon>
        <taxon>Autumnicola</taxon>
    </lineage>
</organism>
<dbReference type="Pfam" id="PF00939">
    <property type="entry name" value="Na_sulph_symp"/>
    <property type="match status" value="1"/>
</dbReference>
<feature type="transmembrane region" description="Helical" evidence="6">
    <location>
        <begin position="122"/>
        <end position="148"/>
    </location>
</feature>
<feature type="transmembrane region" description="Helical" evidence="6">
    <location>
        <begin position="413"/>
        <end position="432"/>
    </location>
</feature>
<feature type="transmembrane region" description="Helical" evidence="6">
    <location>
        <begin position="169"/>
        <end position="193"/>
    </location>
</feature>
<proteinExistence type="predicted"/>
<dbReference type="EMBL" id="JAVRHO010000026">
    <property type="protein sequence ID" value="MDT0648012.1"/>
    <property type="molecule type" value="Genomic_DNA"/>
</dbReference>
<comment type="caution">
    <text evidence="7">The sequence shown here is derived from an EMBL/GenBank/DDBJ whole genome shotgun (WGS) entry which is preliminary data.</text>
</comment>
<dbReference type="InterPro" id="IPR031312">
    <property type="entry name" value="Na/sul_symport_CS"/>
</dbReference>
<feature type="transmembrane region" description="Helical" evidence="6">
    <location>
        <begin position="213"/>
        <end position="235"/>
    </location>
</feature>
<evidence type="ECO:0000256" key="3">
    <source>
        <dbReference type="ARBA" id="ARBA00022692"/>
    </source>
</evidence>
<sequence length="495" mass="54498">MRIKRNIFLVLGPVLYLVLQELGAPQGMPESAFDILCATLWMAIWWVSEAVPIAVTALLPIILFPLSGAVDLSTTTASYGHRYIFLYMGGFILAIAIEKWNLHKRIALHILRLVGTSVSSIILGFMLATAFLSMWISNTATSVMMLPIGMSIVKQLQEKKTTQEEENPLFGKALMLSIAYSASIGGMATLIGTPPNLVLAGYVQEVYNIEITFWQWFKFGLPIAGLLLVICWLYLTRVAFPCREMKFPGGEEEISKLIAKLGPMGKEEKKVLAVFVLTAFCWITRPFLLELIFPNIDDTIIAMMAGIVLFTIPAKDGTDKIIKWEEAVKMPWGIILLFGGGMALASGFEITGLALWIGTQMTLLQALPLILLIMVIVCSVNFITELTSNLATTAMLLPILAPIAINLDLNPYLLLVGTTVAASCAFMLPVATPPNAVVFGSGYLRIADMVKTGLWMNIISIILLTAAVYFLLPLLWDFDPFKYPVRLETTPLPQP</sequence>
<feature type="transmembrane region" description="Helical" evidence="6">
    <location>
        <begin position="271"/>
        <end position="293"/>
    </location>
</feature>